<evidence type="ECO:0000256" key="8">
    <source>
        <dbReference type="ARBA" id="ARBA00023065"/>
    </source>
</evidence>
<dbReference type="InterPro" id="IPR035968">
    <property type="entry name" value="ATP_synth_F1_ATPase_gsu"/>
</dbReference>
<dbReference type="InterPro" id="IPR023632">
    <property type="entry name" value="ATP_synth_F1_gsu_CS"/>
</dbReference>
<evidence type="ECO:0000313" key="14">
    <source>
        <dbReference type="EMBL" id="MBB6212070.1"/>
    </source>
</evidence>
<dbReference type="Pfam" id="PF00231">
    <property type="entry name" value="ATP-synt"/>
    <property type="match status" value="1"/>
</dbReference>
<keyword evidence="6" id="KW-0997">Cell inner membrane</keyword>
<keyword evidence="10 13" id="KW-0139">CF(1)</keyword>
<dbReference type="HAMAP" id="MF_00815">
    <property type="entry name" value="ATP_synth_gamma_bact"/>
    <property type="match status" value="1"/>
</dbReference>
<dbReference type="PRINTS" id="PR00126">
    <property type="entry name" value="ATPASEGAMMA"/>
</dbReference>
<reference evidence="14 15" key="1">
    <citation type="submission" date="2020-08" db="EMBL/GenBank/DDBJ databases">
        <title>Genomic Encyclopedia of Type Strains, Phase IV (KMG-IV): sequencing the most valuable type-strain genomes for metagenomic binning, comparative biology and taxonomic classification.</title>
        <authorList>
            <person name="Goeker M."/>
        </authorList>
    </citation>
    <scope>NUCLEOTIDE SEQUENCE [LARGE SCALE GENOMIC DNA]</scope>
    <source>
        <strain evidence="14 15">DSM 11590</strain>
    </source>
</reference>
<keyword evidence="7 13" id="KW-0375">Hydrogen ion transport</keyword>
<evidence type="ECO:0000256" key="11">
    <source>
        <dbReference type="ARBA" id="ARBA00023310"/>
    </source>
</evidence>
<evidence type="ECO:0000256" key="12">
    <source>
        <dbReference type="ARBA" id="ARBA00060385"/>
    </source>
</evidence>
<proteinExistence type="inferred from homology"/>
<evidence type="ECO:0000256" key="4">
    <source>
        <dbReference type="ARBA" id="ARBA00022448"/>
    </source>
</evidence>
<evidence type="ECO:0000256" key="10">
    <source>
        <dbReference type="ARBA" id="ARBA00023196"/>
    </source>
</evidence>
<dbReference type="GO" id="GO:0042777">
    <property type="term" value="P:proton motive force-driven plasma membrane ATP synthesis"/>
    <property type="evidence" value="ECO:0007669"/>
    <property type="project" value="UniProtKB-UniRule"/>
</dbReference>
<evidence type="ECO:0000256" key="2">
    <source>
        <dbReference type="ARBA" id="ARBA00004170"/>
    </source>
</evidence>
<protein>
    <recommendedName>
        <fullName evidence="13">ATP synthase gamma chain</fullName>
    </recommendedName>
    <alternativeName>
        <fullName evidence="13">ATP synthase F1 sector gamma subunit</fullName>
    </alternativeName>
    <alternativeName>
        <fullName evidence="13">F-ATPase gamma subunit</fullName>
    </alternativeName>
</protein>
<evidence type="ECO:0000256" key="5">
    <source>
        <dbReference type="ARBA" id="ARBA00022475"/>
    </source>
</evidence>
<dbReference type="GO" id="GO:0045259">
    <property type="term" value="C:proton-transporting ATP synthase complex"/>
    <property type="evidence" value="ECO:0007669"/>
    <property type="project" value="UniProtKB-KW"/>
</dbReference>
<comment type="subunit">
    <text evidence="13">F-type ATPases have 2 components, CF(1) - the catalytic core - and CF(0) - the membrane proton channel. CF(1) has five subunits: alpha(3), beta(3), gamma(1), delta(1), epsilon(1). CF(0) has three main subunits: a, b and c.</text>
</comment>
<dbReference type="PANTHER" id="PTHR11693:SF22">
    <property type="entry name" value="ATP SYNTHASE SUBUNIT GAMMA, MITOCHONDRIAL"/>
    <property type="match status" value="1"/>
</dbReference>
<keyword evidence="4 13" id="KW-0813">Transport</keyword>
<comment type="function">
    <text evidence="1 13">Produces ATP from ADP in the presence of a proton gradient across the membrane. The gamma chain is believed to be important in regulating ATPase activity and the flow of protons through the CF(0) complex.</text>
</comment>
<dbReference type="GO" id="GO:0046933">
    <property type="term" value="F:proton-transporting ATP synthase activity, rotational mechanism"/>
    <property type="evidence" value="ECO:0007669"/>
    <property type="project" value="UniProtKB-UniRule"/>
</dbReference>
<comment type="similarity">
    <text evidence="3 13">Belongs to the ATPase gamma chain family.</text>
</comment>
<dbReference type="PIRSF" id="PIRSF039089">
    <property type="entry name" value="ATP_synthase_gamma"/>
    <property type="match status" value="1"/>
</dbReference>
<dbReference type="GO" id="GO:0005524">
    <property type="term" value="F:ATP binding"/>
    <property type="evidence" value="ECO:0007669"/>
    <property type="project" value="UniProtKB-UniRule"/>
</dbReference>
<evidence type="ECO:0000256" key="9">
    <source>
        <dbReference type="ARBA" id="ARBA00023136"/>
    </source>
</evidence>
<dbReference type="Gene3D" id="3.40.1380.10">
    <property type="match status" value="1"/>
</dbReference>
<keyword evidence="9 13" id="KW-0472">Membrane</keyword>
<sequence>MASLKDLRVRINSVKNTRKITSAMKMVAASKLRRAQEAAEAGRPYAVRMERMLGNLASSVAGTAGAPKLLAGTGKSDVHLIVVMTADRGLCGGFNTNVVRSARQFIRELETEGKTVKLLCVGRKGRDQLKRDHADKIVQSYEGLARKGADFANADMVAQKILADFDAGAFDVCTLIYNKFQSAIAQITTRQQIVPFPVPAVSVEANAGPKALYEYEPSEEDILTDLLPKNVAMQVYSSMLENDASEQGARMSAMDNATRNAGDMIKKLTLVYNRTRQAMITKELIEIISGAEAL</sequence>
<dbReference type="NCBIfam" id="TIGR01146">
    <property type="entry name" value="ATPsyn_F1gamma"/>
    <property type="match status" value="1"/>
</dbReference>
<organism evidence="14 15">
    <name type="scientific">Novispirillum itersonii</name>
    <name type="common">Aquaspirillum itersonii</name>
    <dbReference type="NCBI Taxonomy" id="189"/>
    <lineage>
        <taxon>Bacteria</taxon>
        <taxon>Pseudomonadati</taxon>
        <taxon>Pseudomonadota</taxon>
        <taxon>Alphaproteobacteria</taxon>
        <taxon>Rhodospirillales</taxon>
        <taxon>Novispirillaceae</taxon>
        <taxon>Novispirillum</taxon>
    </lineage>
</organism>
<dbReference type="InterPro" id="IPR000131">
    <property type="entry name" value="ATP_synth_F1_gsu"/>
</dbReference>
<dbReference type="SUPFAM" id="SSF52943">
    <property type="entry name" value="ATP synthase (F1-ATPase), gamma subunit"/>
    <property type="match status" value="1"/>
</dbReference>
<gene>
    <name evidence="13" type="primary">atpG</name>
    <name evidence="14" type="ORF">FHS48_003517</name>
</gene>
<evidence type="ECO:0000256" key="13">
    <source>
        <dbReference type="HAMAP-Rule" id="MF_00815"/>
    </source>
</evidence>
<dbReference type="PANTHER" id="PTHR11693">
    <property type="entry name" value="ATP SYNTHASE GAMMA CHAIN"/>
    <property type="match status" value="1"/>
</dbReference>
<dbReference type="GO" id="GO:0009579">
    <property type="term" value="C:thylakoid"/>
    <property type="evidence" value="ECO:0007669"/>
    <property type="project" value="UniProtKB-SubCell"/>
</dbReference>
<evidence type="ECO:0000256" key="6">
    <source>
        <dbReference type="ARBA" id="ARBA00022519"/>
    </source>
</evidence>
<evidence type="ECO:0000256" key="3">
    <source>
        <dbReference type="ARBA" id="ARBA00007681"/>
    </source>
</evidence>
<dbReference type="AlphaFoldDB" id="A0A7X0DNK6"/>
<keyword evidence="15" id="KW-1185">Reference proteome</keyword>
<dbReference type="CDD" id="cd12151">
    <property type="entry name" value="F1-ATPase_gamma"/>
    <property type="match status" value="1"/>
</dbReference>
<keyword evidence="5 13" id="KW-1003">Cell membrane</keyword>
<dbReference type="EMBL" id="JACIIX010000016">
    <property type="protein sequence ID" value="MBB6212070.1"/>
    <property type="molecule type" value="Genomic_DNA"/>
</dbReference>
<dbReference type="Gene3D" id="1.10.287.80">
    <property type="entry name" value="ATP synthase, gamma subunit, helix hairpin domain"/>
    <property type="match status" value="1"/>
</dbReference>
<comment type="subcellular location">
    <subcellularLocation>
        <location evidence="13">Cell membrane</location>
        <topology evidence="13">Peripheral membrane protein</topology>
    </subcellularLocation>
    <subcellularLocation>
        <location evidence="2">Membrane</location>
        <topology evidence="2">Peripheral membrane protein</topology>
    </subcellularLocation>
    <subcellularLocation>
        <location evidence="12">Thylakoid</location>
    </subcellularLocation>
</comment>
<evidence type="ECO:0000256" key="1">
    <source>
        <dbReference type="ARBA" id="ARBA00003456"/>
    </source>
</evidence>
<name>A0A7X0DNK6_NOVIT</name>
<accession>A0A7X0DNK6</accession>
<dbReference type="RefSeq" id="WP_184265398.1">
    <property type="nucleotide sequence ID" value="NZ_JACIIX010000016.1"/>
</dbReference>
<dbReference type="NCBIfam" id="NF004146">
    <property type="entry name" value="PRK05621.1-4"/>
    <property type="match status" value="1"/>
</dbReference>
<evidence type="ECO:0000313" key="15">
    <source>
        <dbReference type="Proteomes" id="UP000544872"/>
    </source>
</evidence>
<dbReference type="PROSITE" id="PS00153">
    <property type="entry name" value="ATPASE_GAMMA"/>
    <property type="match status" value="1"/>
</dbReference>
<dbReference type="GO" id="GO:0005886">
    <property type="term" value="C:plasma membrane"/>
    <property type="evidence" value="ECO:0007669"/>
    <property type="project" value="UniProtKB-SubCell"/>
</dbReference>
<keyword evidence="11 13" id="KW-0066">ATP synthesis</keyword>
<dbReference type="FunFam" id="1.10.287.80:FF:000003">
    <property type="entry name" value="ATP synthase gamma chain, chloroplastic"/>
    <property type="match status" value="1"/>
</dbReference>
<keyword evidence="8 13" id="KW-0406">Ion transport</keyword>
<dbReference type="Proteomes" id="UP000544872">
    <property type="component" value="Unassembled WGS sequence"/>
</dbReference>
<dbReference type="FunFam" id="1.10.287.80:FF:000001">
    <property type="entry name" value="ATP synthase gamma chain"/>
    <property type="match status" value="1"/>
</dbReference>
<evidence type="ECO:0000256" key="7">
    <source>
        <dbReference type="ARBA" id="ARBA00022781"/>
    </source>
</evidence>
<comment type="caution">
    <text evidence="14">The sequence shown here is derived from an EMBL/GenBank/DDBJ whole genome shotgun (WGS) entry which is preliminary data.</text>
</comment>